<keyword evidence="12" id="KW-1185">Reference proteome</keyword>
<dbReference type="GO" id="GO:0004672">
    <property type="term" value="F:protein kinase activity"/>
    <property type="evidence" value="ECO:0007669"/>
    <property type="project" value="InterPro"/>
</dbReference>
<dbReference type="SUPFAM" id="SSF56112">
    <property type="entry name" value="Protein kinase-like (PK-like)"/>
    <property type="match status" value="1"/>
</dbReference>
<dbReference type="InterPro" id="IPR001611">
    <property type="entry name" value="Leu-rich_rpt"/>
</dbReference>
<dbReference type="EMBL" id="CM018031">
    <property type="protein sequence ID" value="KAA8549443.1"/>
    <property type="molecule type" value="Genomic_DNA"/>
</dbReference>
<feature type="compositionally biased region" description="Low complexity" evidence="8">
    <location>
        <begin position="188"/>
        <end position="242"/>
    </location>
</feature>
<dbReference type="Gene3D" id="3.30.200.20">
    <property type="entry name" value="Phosphorylase Kinase, domain 1"/>
    <property type="match status" value="1"/>
</dbReference>
<keyword evidence="4" id="KW-0677">Repeat</keyword>
<evidence type="ECO:0000313" key="11">
    <source>
        <dbReference type="EMBL" id="KAA8549443.1"/>
    </source>
</evidence>
<sequence>MRDPFGALSNWNDHNGDINPCFWFGVQCSDGKVVILNLKDLCLGGTLAPELGKLTYIKSIILRNNSFSGTIPQEVGELKELEVLDLGHNNFSGPFPSDLGNNLSLSILLLDDNKFLGSISPELYKLKMLSEFQVDENQLTSAALGASCNSRSSIWKPGDIVQRRLLQVADAPHSPKAERNKHNRRSSKSSPSPFLSLSPSPSPSPSLLSSSLPPSDSPLTPFIPPSTSISSTPESPLFSPSDSLPPSPSPILPPSPASLAPANPPIVDSKPPESHPAPFPSPASTPSPIIENGSKSNHHMVLIRSLVIGVSLVIFVSALGIFFCRSKVVTVKPWTTGLSGQLQKAFVTGVPKLQRSELETACEDFSNIIGSLSDGTVYKGTLSSGVEIAVTSAAVKSAEDWSKNLETQFRKKIDTLSKVNHKNFLNLIGYCEEEEPFTRMMVFEYAPNGTLFEHLHIKEAEHLDWGTRLRIVMGMAYCLEHIHKLTPPEVHRNLQSSSIYLTEDYAAKISDFSFWNEEAAAKPGSVTVELLENPSIDPESNVYSFGVILFEMITGRLPYSVNNGSLVDWASDYLMCEQPSREMVDPTLKSFQEEELNRLFEVLKDCVCPDPKHRPTMTEVSARLKEITAMDPDVATPKSSPLWWAELEILSTEES</sequence>
<feature type="domain" description="Protein kinase" evidence="10">
    <location>
        <begin position="363"/>
        <end position="634"/>
    </location>
</feature>
<dbReference type="PANTHER" id="PTHR46084">
    <property type="entry name" value="PROTEIN MALE DISCOVERER 2"/>
    <property type="match status" value="1"/>
</dbReference>
<dbReference type="Proteomes" id="UP000325577">
    <property type="component" value="Linkage Group LG0"/>
</dbReference>
<dbReference type="Pfam" id="PF08263">
    <property type="entry name" value="LRRNT_2"/>
    <property type="match status" value="1"/>
</dbReference>
<evidence type="ECO:0000256" key="9">
    <source>
        <dbReference type="SAM" id="Phobius"/>
    </source>
</evidence>
<evidence type="ECO:0000313" key="12">
    <source>
        <dbReference type="Proteomes" id="UP000325577"/>
    </source>
</evidence>
<evidence type="ECO:0000256" key="4">
    <source>
        <dbReference type="ARBA" id="ARBA00022737"/>
    </source>
</evidence>
<dbReference type="FunFam" id="3.30.200.20:FF:000489">
    <property type="entry name" value="Inactive receptor-like serine/threonine-protein kinase"/>
    <property type="match status" value="1"/>
</dbReference>
<organism evidence="11 12">
    <name type="scientific">Nyssa sinensis</name>
    <dbReference type="NCBI Taxonomy" id="561372"/>
    <lineage>
        <taxon>Eukaryota</taxon>
        <taxon>Viridiplantae</taxon>
        <taxon>Streptophyta</taxon>
        <taxon>Embryophyta</taxon>
        <taxon>Tracheophyta</taxon>
        <taxon>Spermatophyta</taxon>
        <taxon>Magnoliopsida</taxon>
        <taxon>eudicotyledons</taxon>
        <taxon>Gunneridae</taxon>
        <taxon>Pentapetalae</taxon>
        <taxon>asterids</taxon>
        <taxon>Cornales</taxon>
        <taxon>Nyssaceae</taxon>
        <taxon>Nyssa</taxon>
    </lineage>
</organism>
<proteinExistence type="predicted"/>
<name>A0A5J5C223_9ASTE</name>
<dbReference type="InterPro" id="IPR001245">
    <property type="entry name" value="Ser-Thr/Tyr_kinase_cat_dom"/>
</dbReference>
<dbReference type="InterPro" id="IPR013210">
    <property type="entry name" value="LRR_N_plant-typ"/>
</dbReference>
<evidence type="ECO:0000259" key="10">
    <source>
        <dbReference type="PROSITE" id="PS50011"/>
    </source>
</evidence>
<evidence type="ECO:0000256" key="7">
    <source>
        <dbReference type="ARBA" id="ARBA00046288"/>
    </source>
</evidence>
<keyword evidence="1" id="KW-0433">Leucine-rich repeat</keyword>
<feature type="compositionally biased region" description="Pro residues" evidence="8">
    <location>
        <begin position="243"/>
        <end position="256"/>
    </location>
</feature>
<protein>
    <recommendedName>
        <fullName evidence="10">Protein kinase domain-containing protein</fullName>
    </recommendedName>
</protein>
<keyword evidence="5 9" id="KW-1133">Transmembrane helix</keyword>
<reference evidence="11 12" key="1">
    <citation type="submission" date="2019-09" db="EMBL/GenBank/DDBJ databases">
        <title>A chromosome-level genome assembly of the Chinese tupelo Nyssa sinensis.</title>
        <authorList>
            <person name="Yang X."/>
            <person name="Kang M."/>
            <person name="Yang Y."/>
            <person name="Xiong H."/>
            <person name="Wang M."/>
            <person name="Zhang Z."/>
            <person name="Wang Z."/>
            <person name="Wu H."/>
            <person name="Ma T."/>
            <person name="Liu J."/>
            <person name="Xi Z."/>
        </authorList>
    </citation>
    <scope>NUCLEOTIDE SEQUENCE [LARGE SCALE GENOMIC DNA]</scope>
    <source>
        <strain evidence="11">J267</strain>
        <tissue evidence="11">Leaf</tissue>
    </source>
</reference>
<dbReference type="InterPro" id="IPR032675">
    <property type="entry name" value="LRR_dom_sf"/>
</dbReference>
<evidence type="ECO:0000256" key="5">
    <source>
        <dbReference type="ARBA" id="ARBA00022989"/>
    </source>
</evidence>
<dbReference type="PANTHER" id="PTHR46084:SF14">
    <property type="entry name" value="PROTEIN KINASE DOMAIN-CONTAINING PROTEIN"/>
    <property type="match status" value="1"/>
</dbReference>
<evidence type="ECO:0000256" key="3">
    <source>
        <dbReference type="ARBA" id="ARBA00022729"/>
    </source>
</evidence>
<dbReference type="FunFam" id="3.80.10.10:FF:000400">
    <property type="entry name" value="Nuclear pore complex protein NUP107"/>
    <property type="match status" value="1"/>
</dbReference>
<keyword evidence="2 9" id="KW-0812">Transmembrane</keyword>
<dbReference type="AlphaFoldDB" id="A0A5J5C223"/>
<dbReference type="Gene3D" id="3.80.10.10">
    <property type="entry name" value="Ribonuclease Inhibitor"/>
    <property type="match status" value="1"/>
</dbReference>
<dbReference type="OrthoDB" id="291737at2759"/>
<dbReference type="Gene3D" id="1.10.510.10">
    <property type="entry name" value="Transferase(Phosphotransferase) domain 1"/>
    <property type="match status" value="1"/>
</dbReference>
<evidence type="ECO:0000256" key="2">
    <source>
        <dbReference type="ARBA" id="ARBA00022692"/>
    </source>
</evidence>
<dbReference type="Pfam" id="PF00560">
    <property type="entry name" value="LRR_1"/>
    <property type="match status" value="1"/>
</dbReference>
<keyword evidence="3" id="KW-0732">Signal</keyword>
<dbReference type="InterPro" id="IPR011009">
    <property type="entry name" value="Kinase-like_dom_sf"/>
</dbReference>
<evidence type="ECO:0000256" key="8">
    <source>
        <dbReference type="SAM" id="MobiDB-lite"/>
    </source>
</evidence>
<dbReference type="PROSITE" id="PS50011">
    <property type="entry name" value="PROTEIN_KINASE_DOM"/>
    <property type="match status" value="1"/>
</dbReference>
<evidence type="ECO:0000256" key="6">
    <source>
        <dbReference type="ARBA" id="ARBA00023136"/>
    </source>
</evidence>
<dbReference type="Pfam" id="PF07714">
    <property type="entry name" value="PK_Tyr_Ser-Thr"/>
    <property type="match status" value="1"/>
</dbReference>
<comment type="subcellular location">
    <subcellularLocation>
        <location evidence="7">Endomembrane system</location>
        <topology evidence="7">Single-pass type I membrane protein</topology>
    </subcellularLocation>
</comment>
<gene>
    <name evidence="11" type="ORF">F0562_001084</name>
</gene>
<keyword evidence="6 9" id="KW-0472">Membrane</keyword>
<evidence type="ECO:0000256" key="1">
    <source>
        <dbReference type="ARBA" id="ARBA00022614"/>
    </source>
</evidence>
<feature type="compositionally biased region" description="Pro residues" evidence="8">
    <location>
        <begin position="274"/>
        <end position="285"/>
    </location>
</feature>
<dbReference type="GO" id="GO:0005524">
    <property type="term" value="F:ATP binding"/>
    <property type="evidence" value="ECO:0007669"/>
    <property type="project" value="InterPro"/>
</dbReference>
<accession>A0A5J5C223</accession>
<feature type="transmembrane region" description="Helical" evidence="9">
    <location>
        <begin position="301"/>
        <end position="323"/>
    </location>
</feature>
<dbReference type="SUPFAM" id="SSF52058">
    <property type="entry name" value="L domain-like"/>
    <property type="match status" value="1"/>
</dbReference>
<dbReference type="GO" id="GO:0012505">
    <property type="term" value="C:endomembrane system"/>
    <property type="evidence" value="ECO:0007669"/>
    <property type="project" value="UniProtKB-SubCell"/>
</dbReference>
<feature type="region of interest" description="Disordered" evidence="8">
    <location>
        <begin position="169"/>
        <end position="291"/>
    </location>
</feature>
<dbReference type="InterPro" id="IPR000719">
    <property type="entry name" value="Prot_kinase_dom"/>
</dbReference>